<keyword evidence="1" id="KW-0812">Transmembrane</keyword>
<dbReference type="AlphaFoldDB" id="A0A9D5QC02"/>
<dbReference type="GO" id="GO:0008324">
    <property type="term" value="F:monoatomic cation transmembrane transporter activity"/>
    <property type="evidence" value="ECO:0007669"/>
    <property type="project" value="InterPro"/>
</dbReference>
<gene>
    <name evidence="3" type="ORF">GF359_02195</name>
</gene>
<dbReference type="InterPro" id="IPR006037">
    <property type="entry name" value="RCK_C"/>
</dbReference>
<keyword evidence="1" id="KW-1133">Transmembrane helix</keyword>
<feature type="transmembrane region" description="Helical" evidence="1">
    <location>
        <begin position="12"/>
        <end position="34"/>
    </location>
</feature>
<dbReference type="InterPro" id="IPR036721">
    <property type="entry name" value="RCK_C_sf"/>
</dbReference>
<evidence type="ECO:0000256" key="1">
    <source>
        <dbReference type="SAM" id="Phobius"/>
    </source>
</evidence>
<dbReference type="Pfam" id="PF02080">
    <property type="entry name" value="TrkA_C"/>
    <property type="match status" value="1"/>
</dbReference>
<evidence type="ECO:0000313" key="4">
    <source>
        <dbReference type="Proteomes" id="UP000630660"/>
    </source>
</evidence>
<accession>A0A9D5QC02</accession>
<proteinExistence type="predicted"/>
<feature type="domain" description="RCK C-terminal" evidence="2">
    <location>
        <begin position="151"/>
        <end position="231"/>
    </location>
</feature>
<feature type="transmembrane region" description="Helical" evidence="1">
    <location>
        <begin position="72"/>
        <end position="92"/>
    </location>
</feature>
<organism evidence="3 4">
    <name type="scientific">candidate division WOR-3 bacterium</name>
    <dbReference type="NCBI Taxonomy" id="2052148"/>
    <lineage>
        <taxon>Bacteria</taxon>
        <taxon>Bacteria division WOR-3</taxon>
    </lineage>
</organism>
<sequence length="231" mass="25638">MNLNLSGMAFLIPVVIIIVLAWIGMHAAAIALMLTGMDRRKASFEALSAFFGVGFTTRYSEEIVSHPQRRRIISIMIILGNAGIITVIASLVGTVASSSINKSLATVPIGLIVGAVVIFVLWRIAAWRGWTEKFEKWVESKLLSWKVFKEKRVIGIIEVDGDYVVGKVLAREDTAFTNRKLGELNLTKKGVLVLAINRSGRIIRPPKASNFIREGDILTVFGKRRQIERTF</sequence>
<evidence type="ECO:0000259" key="2">
    <source>
        <dbReference type="PROSITE" id="PS51202"/>
    </source>
</evidence>
<reference evidence="3" key="1">
    <citation type="submission" date="2019-11" db="EMBL/GenBank/DDBJ databases">
        <title>Microbial mats filling the niche in hypersaline microbial mats.</title>
        <authorList>
            <person name="Wong H.L."/>
            <person name="Macleod F.I."/>
            <person name="White R.A. III"/>
            <person name="Burns B.P."/>
        </authorList>
    </citation>
    <scope>NUCLEOTIDE SEQUENCE</scope>
    <source>
        <strain evidence="3">Bin_327</strain>
    </source>
</reference>
<dbReference type="EMBL" id="WJKJ01000066">
    <property type="protein sequence ID" value="MBD3364004.1"/>
    <property type="molecule type" value="Genomic_DNA"/>
</dbReference>
<dbReference type="Gene3D" id="3.30.70.1450">
    <property type="entry name" value="Regulator of K+ conductance, C-terminal domain"/>
    <property type="match status" value="1"/>
</dbReference>
<protein>
    <recommendedName>
        <fullName evidence="2">RCK C-terminal domain-containing protein</fullName>
    </recommendedName>
</protein>
<dbReference type="PROSITE" id="PS51202">
    <property type="entry name" value="RCK_C"/>
    <property type="match status" value="1"/>
</dbReference>
<dbReference type="SUPFAM" id="SSF116726">
    <property type="entry name" value="TrkA C-terminal domain-like"/>
    <property type="match status" value="1"/>
</dbReference>
<keyword evidence="1" id="KW-0472">Membrane</keyword>
<name>A0A9D5QC02_UNCW3</name>
<dbReference type="Proteomes" id="UP000630660">
    <property type="component" value="Unassembled WGS sequence"/>
</dbReference>
<dbReference type="GO" id="GO:0006813">
    <property type="term" value="P:potassium ion transport"/>
    <property type="evidence" value="ECO:0007669"/>
    <property type="project" value="InterPro"/>
</dbReference>
<feature type="transmembrane region" description="Helical" evidence="1">
    <location>
        <begin position="104"/>
        <end position="126"/>
    </location>
</feature>
<evidence type="ECO:0000313" key="3">
    <source>
        <dbReference type="EMBL" id="MBD3364004.1"/>
    </source>
</evidence>
<comment type="caution">
    <text evidence="3">The sequence shown here is derived from an EMBL/GenBank/DDBJ whole genome shotgun (WGS) entry which is preliminary data.</text>
</comment>